<dbReference type="SMART" id="SM00179">
    <property type="entry name" value="EGF_CA"/>
    <property type="match status" value="8"/>
</dbReference>
<feature type="disulfide bond" evidence="13">
    <location>
        <begin position="916"/>
        <end position="928"/>
    </location>
</feature>
<feature type="disulfide bond" evidence="13">
    <location>
        <begin position="3770"/>
        <end position="3782"/>
    </location>
</feature>
<dbReference type="GO" id="GO:0005886">
    <property type="term" value="C:plasma membrane"/>
    <property type="evidence" value="ECO:0007669"/>
    <property type="project" value="TreeGrafter"/>
</dbReference>
<dbReference type="PROSITE" id="PS50068">
    <property type="entry name" value="LDLRA_2"/>
    <property type="match status" value="31"/>
</dbReference>
<dbReference type="PROSITE" id="PS50026">
    <property type="entry name" value="EGF_3"/>
    <property type="match status" value="8"/>
</dbReference>
<feature type="repeat" description="LDL-receptor class B" evidence="14">
    <location>
        <begin position="1379"/>
        <end position="1421"/>
    </location>
</feature>
<dbReference type="FunFam" id="2.10.25.10:FF:000976">
    <property type="entry name" value="Low-density lipoprotein RecePtor related"/>
    <property type="match status" value="1"/>
</dbReference>
<dbReference type="PRINTS" id="PR00261">
    <property type="entry name" value="LDLRECEPTOR"/>
</dbReference>
<feature type="disulfide bond" evidence="13">
    <location>
        <begin position="923"/>
        <end position="941"/>
    </location>
</feature>
<evidence type="ECO:0000256" key="11">
    <source>
        <dbReference type="ARBA" id="ARBA00023180"/>
    </source>
</evidence>
<feature type="disulfide bond" evidence="13">
    <location>
        <begin position="2766"/>
        <end position="2781"/>
    </location>
</feature>
<feature type="disulfide bond" evidence="12">
    <location>
        <begin position="4514"/>
        <end position="4523"/>
    </location>
</feature>
<evidence type="ECO:0000256" key="5">
    <source>
        <dbReference type="ARBA" id="ARBA00022729"/>
    </source>
</evidence>
<keyword evidence="4 15" id="KW-0812">Transmembrane</keyword>
<feature type="disulfide bond" evidence="13">
    <location>
        <begin position="1005"/>
        <end position="1023"/>
    </location>
</feature>
<dbReference type="EMBL" id="CADEPM010000006">
    <property type="protein sequence ID" value="CAB3407219.1"/>
    <property type="molecule type" value="Genomic_DNA"/>
</dbReference>
<feature type="disulfide bond" evidence="13">
    <location>
        <begin position="998"/>
        <end position="1010"/>
    </location>
</feature>
<evidence type="ECO:0000256" key="7">
    <source>
        <dbReference type="ARBA" id="ARBA00022989"/>
    </source>
</evidence>
<feature type="domain" description="EGF-like" evidence="17">
    <location>
        <begin position="4408"/>
        <end position="4446"/>
    </location>
</feature>
<feature type="disulfide bond" evidence="13">
    <location>
        <begin position="1101"/>
        <end position="1116"/>
    </location>
</feature>
<dbReference type="SMART" id="SM00181">
    <property type="entry name" value="EGF"/>
    <property type="match status" value="27"/>
</dbReference>
<evidence type="ECO:0000256" key="13">
    <source>
        <dbReference type="PROSITE-ProRule" id="PRU00124"/>
    </source>
</evidence>
<keyword evidence="8 15" id="KW-0472">Membrane</keyword>
<keyword evidence="5 16" id="KW-0732">Signal</keyword>
<dbReference type="InterPro" id="IPR000033">
    <property type="entry name" value="LDLR_classB_rpt"/>
</dbReference>
<feature type="domain" description="EGF-like" evidence="17">
    <location>
        <begin position="4525"/>
        <end position="4561"/>
    </location>
</feature>
<dbReference type="PROSITE" id="PS01186">
    <property type="entry name" value="EGF_2"/>
    <property type="match status" value="6"/>
</dbReference>
<feature type="disulfide bond" evidence="13">
    <location>
        <begin position="2612"/>
        <end position="2624"/>
    </location>
</feature>
<feature type="domain" description="EGF-like" evidence="17">
    <location>
        <begin position="4486"/>
        <end position="4524"/>
    </location>
</feature>
<dbReference type="InterPro" id="IPR001881">
    <property type="entry name" value="EGF-like_Ca-bd_dom"/>
</dbReference>
<feature type="repeat" description="LDL-receptor class B" evidence="14">
    <location>
        <begin position="1471"/>
        <end position="1515"/>
    </location>
</feature>
<feature type="disulfide bond" evidence="13">
    <location>
        <begin position="1017"/>
        <end position="1032"/>
    </location>
</feature>
<dbReference type="Pfam" id="PF00058">
    <property type="entry name" value="Ldl_recept_b"/>
    <property type="match status" value="2"/>
</dbReference>
<dbReference type="GO" id="GO:0006897">
    <property type="term" value="P:endocytosis"/>
    <property type="evidence" value="ECO:0007669"/>
    <property type="project" value="UniProtKB-KW"/>
</dbReference>
<dbReference type="InterPro" id="IPR023415">
    <property type="entry name" value="LDLR_class-A_CS"/>
</dbReference>
<dbReference type="Gene3D" id="2.10.25.10">
    <property type="entry name" value="Laminin"/>
    <property type="match status" value="9"/>
</dbReference>
<evidence type="ECO:0000256" key="9">
    <source>
        <dbReference type="ARBA" id="ARBA00023157"/>
    </source>
</evidence>
<evidence type="ECO:0000313" key="19">
    <source>
        <dbReference type="Proteomes" id="UP000494206"/>
    </source>
</evidence>
<feature type="disulfide bond" evidence="13">
    <location>
        <begin position="3816"/>
        <end position="3834"/>
    </location>
</feature>
<comment type="subcellular location">
    <subcellularLocation>
        <location evidence="1">Membrane</location>
        <topology evidence="1">Single-pass membrane protein</topology>
    </subcellularLocation>
</comment>
<dbReference type="InterPro" id="IPR036055">
    <property type="entry name" value="LDL_receptor-like_sf"/>
</dbReference>
<evidence type="ECO:0000256" key="16">
    <source>
        <dbReference type="SAM" id="SignalP"/>
    </source>
</evidence>
<feature type="disulfide bond" evidence="13">
    <location>
        <begin position="2631"/>
        <end position="2646"/>
    </location>
</feature>
<protein>
    <recommendedName>
        <fullName evidence="17">EGF-like domain-containing protein</fullName>
    </recommendedName>
</protein>
<feature type="disulfide bond" evidence="13">
    <location>
        <begin position="2619"/>
        <end position="2637"/>
    </location>
</feature>
<dbReference type="Gene3D" id="2.120.10.30">
    <property type="entry name" value="TolB, C-terminal domain"/>
    <property type="match status" value="8"/>
</dbReference>
<accession>A0A8S1F3S4</accession>
<organism evidence="18 19">
    <name type="scientific">Caenorhabditis bovis</name>
    <dbReference type="NCBI Taxonomy" id="2654633"/>
    <lineage>
        <taxon>Eukaryota</taxon>
        <taxon>Metazoa</taxon>
        <taxon>Ecdysozoa</taxon>
        <taxon>Nematoda</taxon>
        <taxon>Chromadorea</taxon>
        <taxon>Rhabditida</taxon>
        <taxon>Rhabditina</taxon>
        <taxon>Rhabditomorpha</taxon>
        <taxon>Rhabditoidea</taxon>
        <taxon>Rhabditidae</taxon>
        <taxon>Peloderinae</taxon>
        <taxon>Caenorhabditis</taxon>
    </lineage>
</organism>
<evidence type="ECO:0000256" key="10">
    <source>
        <dbReference type="ARBA" id="ARBA00023170"/>
    </source>
</evidence>
<dbReference type="InterPro" id="IPR011042">
    <property type="entry name" value="6-blade_b-propeller_TolB-like"/>
</dbReference>
<dbReference type="CDD" id="cd00112">
    <property type="entry name" value="LDLa"/>
    <property type="match status" value="23"/>
</dbReference>
<dbReference type="PROSITE" id="PS51120">
    <property type="entry name" value="LDLRB"/>
    <property type="match status" value="4"/>
</dbReference>
<feature type="disulfide bond" evidence="13">
    <location>
        <begin position="1089"/>
        <end position="1107"/>
    </location>
</feature>
<dbReference type="SUPFAM" id="SSF63825">
    <property type="entry name" value="YWTD domain"/>
    <property type="match status" value="8"/>
</dbReference>
<keyword evidence="6" id="KW-0677">Repeat</keyword>
<evidence type="ECO:0000313" key="18">
    <source>
        <dbReference type="EMBL" id="CAB3407219.1"/>
    </source>
</evidence>
<dbReference type="SUPFAM" id="SSF57424">
    <property type="entry name" value="LDL receptor-like module"/>
    <property type="match status" value="24"/>
</dbReference>
<proteinExistence type="predicted"/>
<feature type="disulfide bond" evidence="13">
    <location>
        <begin position="3520"/>
        <end position="3535"/>
    </location>
</feature>
<feature type="disulfide bond" evidence="12">
    <location>
        <begin position="4529"/>
        <end position="4539"/>
    </location>
</feature>
<sequence>MLLRRLAFLIVLGFAKEAVKSKNRNVTSCEPSLRLCDQKYGGRCIPEHWICDGHYDCDDKSDEQENCEHKCGEHEFKCLSGICIPMGYVCDGEIDCGKLAEDGDRSDEDPNKCLQPVQCDANEYRCASSPACVHLTKFCDGHIDCPDGSDEHQMCSVVDPAAHESCTYGSSMTLDGFKCYCPNNKRFVNGTCQFVNFCNRAQFGYPPVCTQLCEDYGNGKYDCGCADSRMTLVNGSTCVLNETSLPEIAILTKESVGPVNLADHNARTMIAHFGKEPVPVMCYTTPTNANISTIECLSINNRNKRRTYNVSFNLDTVTIMRFDEVGMNWIFSDGANWITMCKHDPVDIRMCKNIVIGNIGQIVTMAYDPLEGILFYSDYQNLFYGIWKVDVATGVRRKFEKRSVVASSLDIDIYTRTLYFLVENSADEIRAADYDEKYPTRIVVDGLATRPIWKILYAEGKVFGLTRSQEIWMFDVTKASTQKGVKLNSFSSKAGILDMVYNMKNRFGWKRNQCASKKCPSMCVAVTGKCVCQDGSSGPNCSTNALPSAALVVARMRPSGVVSYSLDPKTPPIFAIQNVKRAGAVTTDPKGKRIIVYDLKRLSLVIRKIGDDDEEVRGMRGIRNCEGMAYDSTSDNLYLTDQGRAAITVARLSDLSIRRTIVRGNMTNPRSIVIHVPKSYIFWGTWNDIQNEATPSKIERAKLDGSQRKTLVSRNTLWINGLAIDAKEDYLYWCDAFRGTIERIRFNGADRQVVVTGGEAINHPYGLAFYQGFIYWTEFRNGDLKRYNVEKKGPVEQIFKDNSTIFDLALFDLSRANDVSPCANMKCEHFCFANSCKGSVGCEPARCECQDGFKMVNSKCVPDADWISMDACNSTTHFTCAHTGTCLSKAQICDGDDDCGDGSDEDLNGVCKNFECVGARHRCDGTMCLPTQWVCDGNYDCKDGSDEEPSLCAGVERTCSETQFKCNNTCIPLERHCDGYYDCEDKSDELSCVLEATCRPDEFRCGNGRCINLWQVCDGKKNCRDGLDEEHCGENCVVGRQFRCKSGSACMDMSFRCDGIADCDDGSDESDEQCRGVALSCTMSNQFKCRDGKCIRRSHVCDGIDDCATGEDELNCPAELCDSSSNFVCAGGGKCIPKALECDGFNDCGDNSDESHCSKLRSDDGRCAPPSFRCKDKEFKCISDQQLCDGKNDCEDREDEEGFCDVQCPTDGPQCSHKCISTPMGPVCVCPPNEYLDSDGRTCLKKDPCGFGACSQLCLPQGSSKHCYCHDGFKLQSDRFTCRSDDPNLPVMIYTNRHEIRLLRPDVPGSTPMVTKQRNAIGLDYMYNANGSISVFWSDLASDIIYRGLMEDRVLRYTVPLVSFGVFDAEGIAVDWVTGNVYWIDSYLDTIQVVSPDGLKRATVVDQDMKNARSISLDSEEGLMFWTDWESGRPRVERATLAGNNRIVIWKVDTNPEAGWPNGITCDTIAKRIYWVDARSDSIHTTNYNGEDYVQLLRNSEKLGHPFGIDVFENHVYYSDWKTNTISRVDKWKGSNFSSVERSVVQPFTLRIVHRSKQNRMLKNPCGESFKCNGICLLDGKATAKCKCSNLENPDTCDDIHELFVVADSRTIRGLSTRRSSSRHTFPMIAGNMFQNILSIDVYREELRVLDGSLCHIVSVNLTGNEPARVFASNMLGVSGMAVDHDTGTTYVTVSFDSASRIEAISRDGLYRTTVIHQADLPGEMRLPRDIVFVEKTRKLYWFDDDKPKTTLFSMLADGLSSMMLNVDIRDRPISPVVDQKEAAIYWLAKGKVMKFDTLKGTLTEVKVDTDNATTVAVDPDGDLLIGEFNSSRTIIKSTNGEIAWSIPTDRNERILTKSIHWSREPDKMWSDLCKSCPGVCLRGINVADVICRCSHGAYFVDGRCVAAEKRVFYVTESGELQSVAFEGDKQLATAHALHPIMASQRITRIAVDAKRDVIYSISRLDEIWRFSTNGSFAEQVFAARNHRVAAIALDRVTGYIVFSARVANSMRGVIFVMDPSRKQEDIRLAILEDTESVPYEIAVDPPKGKVFWASSNCVKSANYDGSDVRCLIPMKNAAAIAVDEDHSRLCYVDSEKTAVDCVDYEGQNLQRNVVSFRAQGFGEDVTFAIMGDELYFFDKFNASGSIIRAIRDKNNNFIKKDAVKKRKPREKLRLFDLEVMDVKNSVLFTPCSNQNGGCEHICLTVPEVLEDGRTSSTRIKKQCACVHSRMDDASGRCVPSSSFLMYNHMSSIEFAKPEPNSLVPPNRRLTPNECHMSKIGAIAADVARRRIYFFDHDKNRISAVNFDGTGCFVVADDVGLIPGMAYDEVHQNLYYTRHSPAGIWRINLGENDLEKYPVQPSIVLTLTIQDRPRHLAIHPCRMLIFFSNNGFNGATIERVYFSGYQRTEIIQEDLKDVRGLSIDLDAEKIYFSDAINFRVSRCDYDGTHRETLISSSEDLSISPFQLAIYQDKLIFTDYMRRSVMAVDKLTGTQAHKIVATTEIPLGVVIVDPDVEFCGADSCNPATNNLECEDYCRVLADGTPTCACNGERRLNSDNRTCIGDVGTKACAVNEFACMTSDRCIPYESTCDGYNDCPISDDEDIKYCSTRTCRPGYFACGNGMCIPESKKCNRVNDCVNFADELNCTCSRNEFKCDIGNCIPKAARCDFHQDCKDASDEKGCPFRNCSNLEEHGLHNLINCANTTQCILPSWKCDGNNDCWDGWDEENCMVDFHDNGTRVSPPKECDKDQFACLTTRTCMPMHWRCDGQYDCGDMSDEKGCEKKCSEKFEFTCAKSSACVAIEQKCDGKPDCPDGEDEADCEHNECQGEGNTTFRCTNHRCIPMSWRCDGTDDCMDNANAVGSDEKDCGGRTAYRIPSRCDNETCEVSCQLTALLCDGIVDCADGFDELNCASLDRVCPSNQWMCNNGQCIETSRLCDSSVDCVDGSDEWVEICSLSEPPKRGCPNGWSCVLRNGTIGCLSEKQLCDGRQDCMTGIDEQCHLPQGNCSSKSNSCDQPWNCQRRAGFEKCSCDDGYHLSAYDQTTCLKSPSCPKSNCSHFCIDRRDVGHQCFCAPGYILAEDGKNCRRNDTIAAEIVLAIGHRVKLFTLDGHSKATLLNNLTNGVAVDYDVQSDLIYFTDVAHTGNNGNRAGIVSMSMQPNSFRILKGLPTKGIDGIAIDWLGRNMYYTDRHQDVIAVCDMRGRFQRILLKGLPLNDPRAIVLDPMQGLLFWTDWGTSAHIGKMNMDGSDVKVLLQDRTIRWPNALAVDAPAQRLYFGDAHRDYIGSCDYDGSKRRIVLRNMVRHIFALSVFEDYIYWSDWHNHTVERAHKITGDHHRVLIHDKTYRPMGFKIIHPSLQHFGSSKTARHPCQQQSRCDNLCVLSNNDEGFSCMCAQGFRSEGRSCISECKPLDMVCTGTYKCIASWWRCDGQDDCGDGEDEGYFKKNVCPPFPCEPGQFVCRPQEKNQTGACLYASKLCDGVKDCFHGEDEEPEFCKHFECGDGHFKCADGSKCTPVSSLCDASNDCADGSDETDCDIKDCGGGFFACVTNATKISKCIPNEYYCDGEVDCPQGQDEPETCSVGSCSPQQFRCDTGKCIPRARRCDGSMDCRDGSDEKDCRAENGGCAWMCQHQCMAIEQVCDGRRDCEHSDDEGEEACVRKRLFIYDDSPCKTNICDGVIDCEDGEDEKDCKNLPTCRIEDSKVCDGIVDCPYGNDEMGCQMRSPIATYPFRCNGTAQYVAEWQICDGNADCINGQDERSSICDKELLRCRHHGMCDNRKQCFDITGLCDGIKDCLDGSDEEATHCDHMCVGKFRCTNGRCIDEKQRCDGRDDCGDGSDENCGLECEHFGRCSQHCHAYPGGAECYCAQGYVRKNRTDVECVPASNFTEMFIMNGKKMIWMTLPSDEHSKEVSDFLVVCLLYNLTPVQLNRVKDIELDSLTGSFDFSYDANGRTRLMLAEVDEQSNTDVRFKIVSEELIETRRKRASKARDTTNLVVYDYKADNVYFTENTERNFMSLSASKVFVARANKTFTKVPIAGRGVINSMAIAPEEGLLFWTTTFPVARIWCALLDGAPLKGDDVEPFVERHVQFPRSIVADEPNRRVYWIDGYRRTIESIGFNQNGRRIVKKFGMDDTPMAMDILGGDLFVVTKQGAIHRMHKFTGHLTTFRQKLTSVSPLIALRVANPAKTTPYSHHKNPCGSSEACPSDTVCVNLVSDKTAIESKCLCGPDRVFEKSTRKCRPNREFVADQCGDYFCYNEAVCSHDGKCLCRAGFYGEQCEIDECKERCYNGAKCAVALDGSNKYRVVGCKCQGNFTNYDCSTHVCDGVCGPRGTCKIMECPPGKPNCEAQAYCECDDGWEGPKCQHRVTMNPCASHCFNGGKCTGTRFGNLRCECPPGFRGPRCESCDHLECANSGFCVQTMFPDNARDSRFECLCPPGYDGKSCEIDLCKDACPFGSRCVYNGSLPHPITCQCQPNAASLNPLCLPICDVEVDWCRNGGKCFDRPGAPGQCKCPPRFGGPRCDAPVSCSDYCLNNSKCLIRNATHYECVCREGYAGARCNRYTQCDGECEHGGVCVKSGRNSGICICPKGLGGARCSEVTATSCGSLECANGGVCSSVQGTSRPACICPPGWGGLVCRTPICSAYCVNGGWCEFDDAEEAVCKCPSGLYGDRCQYRRKEQRSFWYNFFRKLLMFLGSIAFVGLVWVGFFVYKSNRCRVFRQFRHSPMRDDEAPVDQFNNPAYLADEGATELVSANTSLVGRQRAAFNNPVFEQEMVPIYNDTVENAELLSN</sequence>
<feature type="domain" description="EGF-like" evidence="17">
    <location>
        <begin position="4640"/>
        <end position="4675"/>
    </location>
</feature>
<dbReference type="InterPro" id="IPR009030">
    <property type="entry name" value="Growth_fac_rcpt_cys_sf"/>
</dbReference>
<feature type="transmembrane region" description="Helical" evidence="15">
    <location>
        <begin position="4692"/>
        <end position="4712"/>
    </location>
</feature>
<feature type="disulfide bond" evidence="12">
    <location>
        <begin position="4643"/>
        <end position="4653"/>
    </location>
</feature>
<feature type="disulfide bond" evidence="12">
    <location>
        <begin position="4610"/>
        <end position="4627"/>
    </location>
</feature>
<feature type="disulfide bond" evidence="13">
    <location>
        <begin position="3705"/>
        <end position="3720"/>
    </location>
</feature>
<feature type="disulfide bond" evidence="12">
    <location>
        <begin position="4395"/>
        <end position="4404"/>
    </location>
</feature>
<dbReference type="InterPro" id="IPR002172">
    <property type="entry name" value="LDrepeatLR_classA_rpt"/>
</dbReference>
<dbReference type="PANTHER" id="PTHR22722">
    <property type="entry name" value="LOW-DENSITY LIPOPROTEIN RECEPTOR-RELATED PROTEIN 2-RELATED"/>
    <property type="match status" value="1"/>
</dbReference>
<comment type="caution">
    <text evidence="18">The sequence shown here is derived from an EMBL/GenBank/DDBJ whole genome shotgun (WGS) entry which is preliminary data.</text>
</comment>
<evidence type="ECO:0000256" key="12">
    <source>
        <dbReference type="PROSITE-ProRule" id="PRU00076"/>
    </source>
</evidence>
<dbReference type="GO" id="GO:0005509">
    <property type="term" value="F:calcium ion binding"/>
    <property type="evidence" value="ECO:0007669"/>
    <property type="project" value="InterPro"/>
</dbReference>
<evidence type="ECO:0000256" key="14">
    <source>
        <dbReference type="PROSITE-ProRule" id="PRU00461"/>
    </source>
</evidence>
<feature type="disulfide bond" evidence="13">
    <location>
        <begin position="2648"/>
        <end position="2660"/>
    </location>
</feature>
<evidence type="ECO:0000259" key="17">
    <source>
        <dbReference type="PROSITE" id="PS50026"/>
    </source>
</evidence>
<feature type="disulfide bond" evidence="12">
    <location>
        <begin position="4373"/>
        <end position="4383"/>
    </location>
</feature>
<keyword evidence="19" id="KW-1185">Reference proteome</keyword>
<dbReference type="SMART" id="SM00135">
    <property type="entry name" value="LY"/>
    <property type="match status" value="25"/>
</dbReference>
<dbReference type="CDD" id="cd00054">
    <property type="entry name" value="EGF_CA"/>
    <property type="match status" value="1"/>
</dbReference>
<dbReference type="Gene3D" id="4.10.400.10">
    <property type="entry name" value="Low-density Lipoprotein Receptor"/>
    <property type="match status" value="25"/>
</dbReference>
<feature type="disulfide bond" evidence="13">
    <location>
        <begin position="2925"/>
        <end position="2943"/>
    </location>
</feature>
<feature type="disulfide bond" evidence="13">
    <location>
        <begin position="977"/>
        <end position="992"/>
    </location>
</feature>
<dbReference type="FunFam" id="4.10.400.10:FF:000034">
    <property type="entry name" value="Low-density lipoprotein receptor-related protein 2"/>
    <property type="match status" value="1"/>
</dbReference>
<keyword evidence="2 12" id="KW-0245">EGF-like domain</keyword>
<keyword evidence="7 15" id="KW-1133">Transmembrane helix</keyword>
<feature type="domain" description="EGF-like" evidence="17">
    <location>
        <begin position="4369"/>
        <end position="4405"/>
    </location>
</feature>
<dbReference type="InterPro" id="IPR000742">
    <property type="entry name" value="EGF"/>
</dbReference>
<comment type="caution">
    <text evidence="12">Lacks conserved residue(s) required for the propagation of feature annotation.</text>
</comment>
<feature type="disulfide bond" evidence="13">
    <location>
        <begin position="2667"/>
        <end position="2682"/>
    </location>
</feature>
<dbReference type="SUPFAM" id="SSF57196">
    <property type="entry name" value="EGF/Laminin"/>
    <property type="match status" value="3"/>
</dbReference>
<evidence type="ECO:0000256" key="6">
    <source>
        <dbReference type="ARBA" id="ARBA00022737"/>
    </source>
</evidence>
<feature type="disulfide bond" evidence="13">
    <location>
        <begin position="3585"/>
        <end position="3597"/>
    </location>
</feature>
<feature type="disulfide bond" evidence="12">
    <location>
        <begin position="4588"/>
        <end position="4597"/>
    </location>
</feature>
<feature type="disulfide bond" evidence="13">
    <location>
        <begin position="3604"/>
        <end position="3619"/>
    </location>
</feature>
<name>A0A8S1F3S4_9PELO</name>
<feature type="disulfide bond" evidence="12">
    <location>
        <begin position="4436"/>
        <end position="4445"/>
    </location>
</feature>
<keyword evidence="10" id="KW-0675">Receptor</keyword>
<dbReference type="SMART" id="SM00192">
    <property type="entry name" value="LDLa"/>
    <property type="match status" value="32"/>
</dbReference>
<keyword evidence="3" id="KW-0254">Endocytosis</keyword>
<feature type="disulfide bond" evidence="12">
    <location>
        <begin position="4270"/>
        <end position="4279"/>
    </location>
</feature>
<feature type="disulfide bond" evidence="12">
    <location>
        <begin position="4551"/>
        <end position="4560"/>
    </location>
</feature>
<evidence type="ECO:0000256" key="15">
    <source>
        <dbReference type="SAM" id="Phobius"/>
    </source>
</evidence>
<feature type="repeat" description="LDL-receptor class B" evidence="14">
    <location>
        <begin position="729"/>
        <end position="773"/>
    </location>
</feature>
<feature type="domain" description="EGF-like" evidence="17">
    <location>
        <begin position="4562"/>
        <end position="4598"/>
    </location>
</feature>
<feature type="disulfide bond" evidence="13">
    <location>
        <begin position="2806"/>
        <end position="2821"/>
    </location>
</feature>
<feature type="disulfide bond" evidence="12">
    <location>
        <begin position="4566"/>
        <end position="4576"/>
    </location>
</feature>
<dbReference type="FunFam" id="4.10.400.10:FF:000230">
    <property type="entry name" value="Low-density lipoprotein RecePtor related"/>
    <property type="match status" value="1"/>
</dbReference>
<feature type="disulfide bond" evidence="12">
    <location>
        <begin position="4629"/>
        <end position="4638"/>
    </location>
</feature>
<feature type="domain" description="EGF-like" evidence="17">
    <location>
        <begin position="4247"/>
        <end position="4280"/>
    </location>
</feature>
<dbReference type="PROSITE" id="PS01209">
    <property type="entry name" value="LDLRA_1"/>
    <property type="match status" value="9"/>
</dbReference>
<dbReference type="PROSITE" id="PS00022">
    <property type="entry name" value="EGF_1"/>
    <property type="match status" value="9"/>
</dbReference>
<feature type="domain" description="EGF-like" evidence="17">
    <location>
        <begin position="4601"/>
        <end position="4639"/>
    </location>
</feature>
<dbReference type="Proteomes" id="UP000494206">
    <property type="component" value="Unassembled WGS sequence"/>
</dbReference>
<feature type="signal peptide" evidence="16">
    <location>
        <begin position="1"/>
        <end position="21"/>
    </location>
</feature>
<gene>
    <name evidence="18" type="ORF">CBOVIS_LOCUS9180</name>
</gene>
<dbReference type="InterPro" id="IPR051221">
    <property type="entry name" value="LDLR-related"/>
</dbReference>
<feature type="disulfide bond" evidence="13">
    <location>
        <begin position="2836"/>
        <end position="2854"/>
    </location>
</feature>
<feature type="disulfide bond" evidence="13">
    <location>
        <begin position="1142"/>
        <end position="1157"/>
    </location>
</feature>
<feature type="disulfide bond" evidence="13">
    <location>
        <begin position="2714"/>
        <end position="2729"/>
    </location>
</feature>
<feature type="disulfide bond" evidence="13">
    <location>
        <begin position="78"/>
        <end position="96"/>
    </location>
</feature>
<evidence type="ECO:0000256" key="1">
    <source>
        <dbReference type="ARBA" id="ARBA00004167"/>
    </source>
</evidence>
<dbReference type="GO" id="GO:0043235">
    <property type="term" value="C:receptor complex"/>
    <property type="evidence" value="ECO:0007669"/>
    <property type="project" value="TreeGrafter"/>
</dbReference>
<keyword evidence="11" id="KW-0325">Glycoprotein</keyword>
<keyword evidence="9 12" id="KW-1015">Disulfide bond</keyword>
<evidence type="ECO:0000256" key="8">
    <source>
        <dbReference type="ARBA" id="ARBA00023136"/>
    </source>
</evidence>
<evidence type="ECO:0000256" key="4">
    <source>
        <dbReference type="ARBA" id="ARBA00022692"/>
    </source>
</evidence>
<dbReference type="Gene3D" id="2.40.128.620">
    <property type="match status" value="1"/>
</dbReference>
<dbReference type="FunFam" id="2.120.10.30:FF:000241">
    <property type="entry name" value="Low-density lipoprotein receptor-related protein 6"/>
    <property type="match status" value="2"/>
</dbReference>
<reference evidence="18 19" key="1">
    <citation type="submission" date="2020-04" db="EMBL/GenBank/DDBJ databases">
        <authorList>
            <person name="Laetsch R D."/>
            <person name="Stevens L."/>
            <person name="Kumar S."/>
            <person name="Blaxter L. M."/>
        </authorList>
    </citation>
    <scope>NUCLEOTIDE SEQUENCE [LARGE SCALE GENOMIC DNA]</scope>
</reference>
<dbReference type="Pfam" id="PF00057">
    <property type="entry name" value="Ldl_recept_a"/>
    <property type="match status" value="20"/>
</dbReference>
<evidence type="ECO:0000256" key="2">
    <source>
        <dbReference type="ARBA" id="ARBA00022536"/>
    </source>
</evidence>
<feature type="disulfide bond" evidence="13">
    <location>
        <begin position="71"/>
        <end position="83"/>
    </location>
</feature>
<dbReference type="SUPFAM" id="SSF57184">
    <property type="entry name" value="Growth factor receptor domain"/>
    <property type="match status" value="2"/>
</dbReference>
<feature type="disulfide bond" evidence="13">
    <location>
        <begin position="2918"/>
        <end position="2930"/>
    </location>
</feature>
<feature type="chain" id="PRO_5035898475" description="EGF-like domain-containing protein" evidence="16">
    <location>
        <begin position="22"/>
        <end position="4792"/>
    </location>
</feature>
<feature type="disulfide bond" evidence="13">
    <location>
        <begin position="2896"/>
        <end position="2911"/>
    </location>
</feature>
<dbReference type="OrthoDB" id="9990982at2759"/>
<feature type="disulfide bond" evidence="13">
    <location>
        <begin position="3592"/>
        <end position="3610"/>
    </location>
</feature>
<feature type="disulfide bond" evidence="13">
    <location>
        <begin position="2655"/>
        <end position="2673"/>
    </location>
</feature>
<feature type="repeat" description="LDL-receptor class B" evidence="14">
    <location>
        <begin position="3227"/>
        <end position="3271"/>
    </location>
</feature>
<dbReference type="FunFam" id="4.10.400.10:FF:000065">
    <property type="entry name" value="Transmembrane protease serine 7"/>
    <property type="match status" value="1"/>
</dbReference>
<feature type="disulfide bond" evidence="12">
    <location>
        <begin position="4665"/>
        <end position="4674"/>
    </location>
</feature>
<evidence type="ECO:0000256" key="3">
    <source>
        <dbReference type="ARBA" id="ARBA00022583"/>
    </source>
</evidence>